<dbReference type="InterPro" id="IPR015422">
    <property type="entry name" value="PyrdxlP-dep_Trfase_small"/>
</dbReference>
<dbReference type="InterPro" id="IPR015421">
    <property type="entry name" value="PyrdxlP-dep_Trfase_major"/>
</dbReference>
<dbReference type="Pfam" id="PF00155">
    <property type="entry name" value="Aminotran_1_2"/>
    <property type="match status" value="1"/>
</dbReference>
<dbReference type="PANTHER" id="PTHR45744:SF14">
    <property type="entry name" value="TYROSINE AMINOTRANSFERASE-LIKE"/>
    <property type="match status" value="1"/>
</dbReference>
<feature type="modified residue" description="N6-(pyridoxal phosphate)lysine" evidence="5">
    <location>
        <position position="254"/>
    </location>
</feature>
<dbReference type="FunFam" id="3.90.1150.10:FF:000040">
    <property type="entry name" value="Tyrosine aminotransferase"/>
    <property type="match status" value="1"/>
</dbReference>
<accession>A0AAV3Q4N0</accession>
<name>A0AAV3Q4N0_LITER</name>
<evidence type="ECO:0000256" key="5">
    <source>
        <dbReference type="PIRSR" id="PIRSR000517-1"/>
    </source>
</evidence>
<comment type="similarity">
    <text evidence="2 4">Belongs to the class-I pyridoxal-phosphate-dependent aminotransferase family.</text>
</comment>
<comment type="cofactor">
    <cofactor evidence="1 4 5">
        <name>pyridoxal 5'-phosphate</name>
        <dbReference type="ChEBI" id="CHEBI:597326"/>
    </cofactor>
</comment>
<organism evidence="7 8">
    <name type="scientific">Lithospermum erythrorhizon</name>
    <name type="common">Purple gromwell</name>
    <name type="synonym">Lithospermum officinale var. erythrorhizon</name>
    <dbReference type="NCBI Taxonomy" id="34254"/>
    <lineage>
        <taxon>Eukaryota</taxon>
        <taxon>Viridiplantae</taxon>
        <taxon>Streptophyta</taxon>
        <taxon>Embryophyta</taxon>
        <taxon>Tracheophyta</taxon>
        <taxon>Spermatophyta</taxon>
        <taxon>Magnoliopsida</taxon>
        <taxon>eudicotyledons</taxon>
        <taxon>Gunneridae</taxon>
        <taxon>Pentapetalae</taxon>
        <taxon>asterids</taxon>
        <taxon>lamiids</taxon>
        <taxon>Boraginales</taxon>
        <taxon>Boraginaceae</taxon>
        <taxon>Boraginoideae</taxon>
        <taxon>Lithospermeae</taxon>
        <taxon>Lithospermum</taxon>
    </lineage>
</organism>
<dbReference type="GO" id="GO:0004838">
    <property type="term" value="F:L-tyrosine-2-oxoglutarate transaminase activity"/>
    <property type="evidence" value="ECO:0007669"/>
    <property type="project" value="TreeGrafter"/>
</dbReference>
<dbReference type="PIRSF" id="PIRSF000517">
    <property type="entry name" value="Tyr_transaminase"/>
    <property type="match status" value="1"/>
</dbReference>
<evidence type="ECO:0000259" key="6">
    <source>
        <dbReference type="Pfam" id="PF00155"/>
    </source>
</evidence>
<keyword evidence="8" id="KW-1185">Reference proteome</keyword>
<evidence type="ECO:0000256" key="2">
    <source>
        <dbReference type="ARBA" id="ARBA00007441"/>
    </source>
</evidence>
<proteinExistence type="inferred from homology"/>
<dbReference type="AlphaFoldDB" id="A0AAV3Q4N0"/>
<evidence type="ECO:0000313" key="7">
    <source>
        <dbReference type="EMBL" id="GAA0158679.1"/>
    </source>
</evidence>
<evidence type="ECO:0000256" key="4">
    <source>
        <dbReference type="PIRNR" id="PIRNR000517"/>
    </source>
</evidence>
<keyword evidence="3 4" id="KW-0663">Pyridoxal phosphate</keyword>
<dbReference type="EMBL" id="BAABME010003408">
    <property type="protein sequence ID" value="GAA0158679.1"/>
    <property type="molecule type" value="Genomic_DNA"/>
</dbReference>
<dbReference type="PANTHER" id="PTHR45744">
    <property type="entry name" value="TYROSINE AMINOTRANSFERASE"/>
    <property type="match status" value="1"/>
</dbReference>
<dbReference type="GO" id="GO:0030170">
    <property type="term" value="F:pyridoxal phosphate binding"/>
    <property type="evidence" value="ECO:0007669"/>
    <property type="project" value="InterPro"/>
</dbReference>
<reference evidence="7 8" key="1">
    <citation type="submission" date="2024-01" db="EMBL/GenBank/DDBJ databases">
        <title>The complete chloroplast genome sequence of Lithospermum erythrorhizon: insights into the phylogenetic relationship among Boraginaceae species and the maternal lineages of purple gromwells.</title>
        <authorList>
            <person name="Okada T."/>
            <person name="Watanabe K."/>
        </authorList>
    </citation>
    <scope>NUCLEOTIDE SEQUENCE [LARGE SCALE GENOMIC DNA]</scope>
</reference>
<protein>
    <submittedName>
        <fullName evidence="7">Transaminase</fullName>
    </submittedName>
</protein>
<dbReference type="FunFam" id="3.40.640.10:FF:000048">
    <property type="entry name" value="tyrosine aminotransferase"/>
    <property type="match status" value="1"/>
</dbReference>
<evidence type="ECO:0000313" key="8">
    <source>
        <dbReference type="Proteomes" id="UP001454036"/>
    </source>
</evidence>
<dbReference type="CDD" id="cd00609">
    <property type="entry name" value="AAT_like"/>
    <property type="match status" value="1"/>
</dbReference>
<dbReference type="NCBIfam" id="TIGR01265">
    <property type="entry name" value="tyr_nico_aTase"/>
    <property type="match status" value="1"/>
</dbReference>
<dbReference type="GO" id="GO:0006572">
    <property type="term" value="P:L-tyrosine catabolic process"/>
    <property type="evidence" value="ECO:0007669"/>
    <property type="project" value="TreeGrafter"/>
</dbReference>
<dbReference type="Gene3D" id="3.90.1150.10">
    <property type="entry name" value="Aspartate Aminotransferase, domain 1"/>
    <property type="match status" value="1"/>
</dbReference>
<comment type="caution">
    <text evidence="7">The sequence shown here is derived from an EMBL/GenBank/DDBJ whole genome shotgun (WGS) entry which is preliminary data.</text>
</comment>
<dbReference type="Proteomes" id="UP001454036">
    <property type="component" value="Unassembled WGS sequence"/>
</dbReference>
<dbReference type="InterPro" id="IPR015424">
    <property type="entry name" value="PyrdxlP-dep_Trfase"/>
</dbReference>
<dbReference type="InterPro" id="IPR004839">
    <property type="entry name" value="Aminotransferase_I/II_large"/>
</dbReference>
<feature type="domain" description="Aminotransferase class I/classII large" evidence="6">
    <location>
        <begin position="46"/>
        <end position="398"/>
    </location>
</feature>
<dbReference type="InterPro" id="IPR005958">
    <property type="entry name" value="TyrNic_aminoTrfase"/>
</dbReference>
<dbReference type="SUPFAM" id="SSF53383">
    <property type="entry name" value="PLP-dependent transferases"/>
    <property type="match status" value="1"/>
</dbReference>
<dbReference type="Gene3D" id="3.40.640.10">
    <property type="entry name" value="Type I PLP-dependent aspartate aminotransferase-like (Major domain)"/>
    <property type="match status" value="1"/>
</dbReference>
<evidence type="ECO:0000256" key="1">
    <source>
        <dbReference type="ARBA" id="ARBA00001933"/>
    </source>
</evidence>
<evidence type="ECO:0000256" key="3">
    <source>
        <dbReference type="ARBA" id="ARBA00022898"/>
    </source>
</evidence>
<sequence>MDSKVKSGAKWKFKAKDSVKKASGCTIRSILTTINANIKADESRGIIRLGHGDPSAFPSFRTTSVAEDAVVDAVRSAKFNSYNPGTGILQARRSIAEYLSHDVQLEISPDDVYVTAGAKQAIDVIITVLSRPGANILFPRPGYPMYAARATFSELDFRYFNLLPEQAWEVDLDNLEAVADDNTVAMVLINPGNPCGNVYRYDHLKLIAETARKLGILVIADEAYGHLAFGKNPFVPMRVFGEIAPIVTLGSLSKRWMVPGWALGWMSISDPNGILLEHGIIDCIKNYLNIVSDPSSLIQAATSQILKQTPDEFYSRALNLFREAADICYDKLSEIPCITCPYKPEGSMFLMVELDLSLLEDIKDDMEFCIKLAREEATILLPGSCLGLKNWLRVTFAAEFSSLVDGLERIKDFCLRHSKRQ</sequence>
<gene>
    <name evidence="7" type="ORF">LIER_15639</name>
</gene>